<evidence type="ECO:0000256" key="4">
    <source>
        <dbReference type="ARBA" id="ARBA00014660"/>
    </source>
</evidence>
<organism evidence="16">
    <name type="scientific">Maize streak dwarfing virus</name>
    <dbReference type="NCBI Taxonomy" id="2557970"/>
    <lineage>
        <taxon>Viruses</taxon>
        <taxon>Monodnaviria</taxon>
        <taxon>Shotokuvirae</taxon>
        <taxon>Cressdnaviricota</taxon>
        <taxon>Repensiviricetes</taxon>
        <taxon>Geplafuvirales</taxon>
        <taxon>Geminiviridae</taxon>
        <taxon>Mastrevirus</taxon>
        <taxon>Mastrevirus fulleri</taxon>
    </lineage>
</organism>
<feature type="transmembrane region" description="Helical" evidence="13">
    <location>
        <begin position="32"/>
        <end position="53"/>
    </location>
</feature>
<evidence type="ECO:0000256" key="1">
    <source>
        <dbReference type="ARBA" id="ARBA00002157"/>
    </source>
</evidence>
<reference evidence="16" key="1">
    <citation type="journal article" date="2019" name="Virus Genes">
        <title>Molecular analysis of maize (Zea mays L.)-infecting mastreviruses in Ethiopia reveals marked diversity of virus genomes and a novel species.</title>
        <authorList>
            <person name="Guadie D."/>
            <person name="Tesfaye K."/>
            <person name="Knierim D."/>
            <person name="Winter S."/>
            <person name="Abraham A."/>
        </authorList>
    </citation>
    <scope>NUCLEOTIDE SEQUENCE</scope>
    <source>
        <strain evidence="14">MSDV-MV-56</strain>
        <strain evidence="15">MSDV-MV-66</strain>
        <strain evidence="16">MSDV-MV-74</strain>
    </source>
</reference>
<evidence type="ECO:0000313" key="14">
    <source>
        <dbReference type="EMBL" id="QBO56214.1"/>
    </source>
</evidence>
<evidence type="ECO:0000313" key="15">
    <source>
        <dbReference type="EMBL" id="QBO56218.1"/>
    </source>
</evidence>
<evidence type="ECO:0000256" key="7">
    <source>
        <dbReference type="ARBA" id="ARBA00022870"/>
    </source>
</evidence>
<evidence type="ECO:0000313" key="16">
    <source>
        <dbReference type="EMBL" id="QBO56222.1"/>
    </source>
</evidence>
<dbReference type="GO" id="GO:0033644">
    <property type="term" value="C:host cell membrane"/>
    <property type="evidence" value="ECO:0007669"/>
    <property type="project" value="UniProtKB-SubCell"/>
</dbReference>
<evidence type="ECO:0000256" key="12">
    <source>
        <dbReference type="SAM" id="MobiDB-lite"/>
    </source>
</evidence>
<proteinExistence type="inferred from homology"/>
<keyword evidence="10 13" id="KW-0472">Membrane</keyword>
<sequence length="105" mass="11540">MGPASTYQVFTTYPGLGYQSPPAPTTEGEEPWFRVVFVLVTALVVIGIIYLSYRWFIRDVIILLRAKRQRSTEEIGFGNTPVRADRGRSGATEPGTGPTALGHLV</sequence>
<dbReference type="GO" id="GO:0016020">
    <property type="term" value="C:membrane"/>
    <property type="evidence" value="ECO:0007669"/>
    <property type="project" value="InterPro"/>
</dbReference>
<dbReference type="InterPro" id="IPR002621">
    <property type="entry name" value="Gemini_mov"/>
</dbReference>
<evidence type="ECO:0000256" key="3">
    <source>
        <dbReference type="ARBA" id="ARBA00010512"/>
    </source>
</evidence>
<dbReference type="EMBL" id="MK329302">
    <property type="protein sequence ID" value="QBO56218.1"/>
    <property type="molecule type" value="Genomic_DNA"/>
</dbReference>
<comment type="similarity">
    <text evidence="3">Belongs to the mastrevirus movement protein family.</text>
</comment>
<evidence type="ECO:0000256" key="2">
    <source>
        <dbReference type="ARBA" id="ARBA00004379"/>
    </source>
</evidence>
<keyword evidence="9" id="KW-0916">Viral movement protein</keyword>
<dbReference type="EMBL" id="MK329301">
    <property type="protein sequence ID" value="QBO56214.1"/>
    <property type="molecule type" value="Genomic_DNA"/>
</dbReference>
<accession>A0A482G3G3</accession>
<evidence type="ECO:0000256" key="11">
    <source>
        <dbReference type="ARBA" id="ARBA00025953"/>
    </source>
</evidence>
<evidence type="ECO:0000256" key="8">
    <source>
        <dbReference type="ARBA" id="ARBA00022989"/>
    </source>
</evidence>
<evidence type="ECO:0000256" key="13">
    <source>
        <dbReference type="SAM" id="Phobius"/>
    </source>
</evidence>
<evidence type="ECO:0000256" key="5">
    <source>
        <dbReference type="ARBA" id="ARBA00022448"/>
    </source>
</evidence>
<keyword evidence="7" id="KW-1043">Host membrane</keyword>
<evidence type="ECO:0000256" key="9">
    <source>
        <dbReference type="ARBA" id="ARBA00023031"/>
    </source>
</evidence>
<dbReference type="Pfam" id="PF01708">
    <property type="entry name" value="Gemini_mov"/>
    <property type="match status" value="1"/>
</dbReference>
<keyword evidence="5" id="KW-0813">Transport</keyword>
<protein>
    <recommendedName>
        <fullName evidence="4">Movement protein</fullName>
    </recommendedName>
</protein>
<dbReference type="GO" id="GO:0046740">
    <property type="term" value="P:transport of virus in host, cell to cell"/>
    <property type="evidence" value="ECO:0007669"/>
    <property type="project" value="UniProtKB-KW"/>
</dbReference>
<keyword evidence="8 13" id="KW-1133">Transmembrane helix</keyword>
<comment type="subunit">
    <text evidence="11">Interacts with the capsid protein (CP). Part of a MP-CP-viral DNA complex.</text>
</comment>
<evidence type="ECO:0000256" key="6">
    <source>
        <dbReference type="ARBA" id="ARBA00022692"/>
    </source>
</evidence>
<comment type="function">
    <text evidence="1">Involved in the viral transport within, and between cells.</text>
</comment>
<keyword evidence="6 13" id="KW-0812">Transmembrane</keyword>
<name>A0A482G3G3_9GEMI</name>
<comment type="subcellular location">
    <subcellularLocation>
        <location evidence="2">Host membrane</location>
        <topology evidence="2">Single-pass membrane protein</topology>
    </subcellularLocation>
</comment>
<feature type="region of interest" description="Disordered" evidence="12">
    <location>
        <begin position="75"/>
        <end position="105"/>
    </location>
</feature>
<dbReference type="EMBL" id="MK329303">
    <property type="protein sequence ID" value="QBO56222.1"/>
    <property type="molecule type" value="Genomic_DNA"/>
</dbReference>
<evidence type="ECO:0000256" key="10">
    <source>
        <dbReference type="ARBA" id="ARBA00023136"/>
    </source>
</evidence>